<dbReference type="Gene3D" id="3.40.50.450">
    <property type="match status" value="1"/>
</dbReference>
<dbReference type="GO" id="GO:0009294">
    <property type="term" value="P:DNA-mediated transformation"/>
    <property type="evidence" value="ECO:0007669"/>
    <property type="project" value="InterPro"/>
</dbReference>
<keyword evidence="4" id="KW-1185">Reference proteome</keyword>
<sequence>MKNSRVAEIDADNLRPFIEQEVLFASEAADYLGITSQRLNQLVHTGKIRPVRKSSSGNLYVRTDLENRHHRINGKQMKCITQLFENNEREHVYEAINYFTIQTIYNGSDKKTLPVFYNLNKNWNMGQDLSEKSHEIAKELLIETETFKKAHSQVMDGFQQLGAKDYIVKKGEQHYPSRLAVISDAPMFLFMRGTPGLLERPLVSIVGSRKPSDDGQGDAYQMSAQMSKNDFVVLSGLSGGIDEAVQQAAFDHGEPAVAVLATPISHYYGWGNQEIQKHLETDGLIISQFPPSVKVERWHFAMRSALMSALSMATVIGEAYKKSDALKQADAAVEHERPLLLSQEALNNRETLWTNRYMEYSRVFAYRRYKDVIRRVAMIEQEEGQAQL</sequence>
<dbReference type="RefSeq" id="WP_184404476.1">
    <property type="nucleotide sequence ID" value="NZ_JACHHJ010000003.1"/>
</dbReference>
<reference evidence="3 4" key="1">
    <citation type="submission" date="2020-08" db="EMBL/GenBank/DDBJ databases">
        <title>Genomic Encyclopedia of Type Strains, Phase IV (KMG-IV): sequencing the most valuable type-strain genomes for metagenomic binning, comparative biology and taxonomic classification.</title>
        <authorList>
            <person name="Goeker M."/>
        </authorList>
    </citation>
    <scope>NUCLEOTIDE SEQUENCE [LARGE SCALE GENOMIC DNA]</scope>
    <source>
        <strain evidence="3 4">DSM 21769</strain>
    </source>
</reference>
<dbReference type="Pfam" id="PF02481">
    <property type="entry name" value="DNA_processg_A"/>
    <property type="match status" value="1"/>
</dbReference>
<proteinExistence type="inferred from homology"/>
<evidence type="ECO:0000259" key="2">
    <source>
        <dbReference type="Pfam" id="PF02481"/>
    </source>
</evidence>
<comment type="similarity">
    <text evidence="1">Belongs to the DprA/Smf family.</text>
</comment>
<dbReference type="PANTHER" id="PTHR43022:SF1">
    <property type="entry name" value="PROTEIN SMF"/>
    <property type="match status" value="1"/>
</dbReference>
<gene>
    <name evidence="3" type="ORF">HNR44_002406</name>
</gene>
<dbReference type="EMBL" id="JACHHJ010000003">
    <property type="protein sequence ID" value="MBB6450423.1"/>
    <property type="molecule type" value="Genomic_DNA"/>
</dbReference>
<evidence type="ECO:0000313" key="4">
    <source>
        <dbReference type="Proteomes" id="UP000568839"/>
    </source>
</evidence>
<protein>
    <submittedName>
        <fullName evidence="3">DNA processing protein</fullName>
    </submittedName>
</protein>
<organism evidence="3 4">
    <name type="scientific">Geomicrobium halophilum</name>
    <dbReference type="NCBI Taxonomy" id="549000"/>
    <lineage>
        <taxon>Bacteria</taxon>
        <taxon>Bacillati</taxon>
        <taxon>Bacillota</taxon>
        <taxon>Bacilli</taxon>
        <taxon>Bacillales</taxon>
        <taxon>Geomicrobium</taxon>
    </lineage>
</organism>
<dbReference type="AlphaFoldDB" id="A0A841PZK6"/>
<dbReference type="SUPFAM" id="SSF102405">
    <property type="entry name" value="MCP/YpsA-like"/>
    <property type="match status" value="1"/>
</dbReference>
<dbReference type="Proteomes" id="UP000568839">
    <property type="component" value="Unassembled WGS sequence"/>
</dbReference>
<dbReference type="InterPro" id="IPR003488">
    <property type="entry name" value="DprA"/>
</dbReference>
<evidence type="ECO:0000313" key="3">
    <source>
        <dbReference type="EMBL" id="MBB6450423.1"/>
    </source>
</evidence>
<feature type="domain" description="Smf/DprA SLOG" evidence="2">
    <location>
        <begin position="169"/>
        <end position="359"/>
    </location>
</feature>
<comment type="caution">
    <text evidence="3">The sequence shown here is derived from an EMBL/GenBank/DDBJ whole genome shotgun (WGS) entry which is preliminary data.</text>
</comment>
<dbReference type="PANTHER" id="PTHR43022">
    <property type="entry name" value="PROTEIN SMF"/>
    <property type="match status" value="1"/>
</dbReference>
<accession>A0A841PZK6</accession>
<evidence type="ECO:0000256" key="1">
    <source>
        <dbReference type="ARBA" id="ARBA00006525"/>
    </source>
</evidence>
<name>A0A841PZK6_9BACL</name>
<dbReference type="InterPro" id="IPR057666">
    <property type="entry name" value="DrpA_SLOG"/>
</dbReference>